<proteinExistence type="predicted"/>
<feature type="domain" description="TubC N-terminal docking" evidence="2">
    <location>
        <begin position="6"/>
        <end position="52"/>
    </location>
</feature>
<dbReference type="InterPro" id="IPR001242">
    <property type="entry name" value="Condensation_dom"/>
</dbReference>
<dbReference type="InterPro" id="IPR041464">
    <property type="entry name" value="TubC_N"/>
</dbReference>
<dbReference type="PANTHER" id="PTHR45527:SF1">
    <property type="entry name" value="FATTY ACID SYNTHASE"/>
    <property type="match status" value="1"/>
</dbReference>
<evidence type="ECO:0000313" key="3">
    <source>
        <dbReference type="EMBL" id="MDN5217548.1"/>
    </source>
</evidence>
<dbReference type="PANTHER" id="PTHR45527">
    <property type="entry name" value="NONRIBOSOMAL PEPTIDE SYNTHETASE"/>
    <property type="match status" value="1"/>
</dbReference>
<comment type="caution">
    <text evidence="3">The sequence shown here is derived from an EMBL/GenBank/DDBJ whole genome shotgun (WGS) entry which is preliminary data.</text>
</comment>
<evidence type="ECO:0000259" key="2">
    <source>
        <dbReference type="Pfam" id="PF18563"/>
    </source>
</evidence>
<gene>
    <name evidence="3" type="ORF">QQ020_36080</name>
</gene>
<keyword evidence="4" id="KW-1185">Reference proteome</keyword>
<reference evidence="3" key="1">
    <citation type="submission" date="2023-06" db="EMBL/GenBank/DDBJ databases">
        <title>Genomic of Agaribacillus aureum.</title>
        <authorList>
            <person name="Wang G."/>
        </authorList>
    </citation>
    <scope>NUCLEOTIDE SEQUENCE</scope>
    <source>
        <strain evidence="3">BMA12</strain>
    </source>
</reference>
<sequence length="300" mass="34774">MTLTSVLSKLRDLNIEIRYLDGKLKINAPEGSLTPELTAELQRHKEELIVFFMDIAADDKAYEEIKPIAIEEDYALSHAQRRLWVLDQLQVGKISYNLSWLCRIDKNLNPEILGRVLQSLVARHESLRTVFVEVEGEPRQKILSVEESGFELDYKDLRADPRAIDRAKQIAQREAETPFDLSTGPLLRAKLLQVDTEGYYLLLTVHHIIVDGWSMELLSNEIHILYRSYVSGEAVLLPPLRIQYKDYTYWQERQLSGERLKGHRQYWMDQLSGELPVLELPTDYPRPSLPSLRGKTLEFT</sequence>
<name>A0ABT8LMJ3_9BACT</name>
<dbReference type="Proteomes" id="UP001172083">
    <property type="component" value="Unassembled WGS sequence"/>
</dbReference>
<dbReference type="EMBL" id="JAUJEB010000031">
    <property type="protein sequence ID" value="MDN5217548.1"/>
    <property type="molecule type" value="Genomic_DNA"/>
</dbReference>
<protein>
    <submittedName>
        <fullName evidence="3">Condensation domain-containing protein</fullName>
    </submittedName>
</protein>
<dbReference type="CDD" id="cd19531">
    <property type="entry name" value="LCL_NRPS-like"/>
    <property type="match status" value="1"/>
</dbReference>
<evidence type="ECO:0000259" key="1">
    <source>
        <dbReference type="Pfam" id="PF00668"/>
    </source>
</evidence>
<feature type="domain" description="Condensation" evidence="1">
    <location>
        <begin position="71"/>
        <end position="299"/>
    </location>
</feature>
<dbReference type="InterPro" id="IPR023213">
    <property type="entry name" value="CAT-like_dom_sf"/>
</dbReference>
<feature type="non-terminal residue" evidence="3">
    <location>
        <position position="300"/>
    </location>
</feature>
<dbReference type="InterPro" id="IPR044894">
    <property type="entry name" value="TubC_N_sf"/>
</dbReference>
<accession>A0ABT8LMJ3</accession>
<dbReference type="Gene3D" id="3.30.559.10">
    <property type="entry name" value="Chloramphenicol acetyltransferase-like domain"/>
    <property type="match status" value="1"/>
</dbReference>
<evidence type="ECO:0000313" key="4">
    <source>
        <dbReference type="Proteomes" id="UP001172083"/>
    </source>
</evidence>
<dbReference type="Gene3D" id="3.30.559.30">
    <property type="entry name" value="Nonribosomal peptide synthetase, condensation domain"/>
    <property type="match status" value="1"/>
</dbReference>
<dbReference type="RefSeq" id="WP_346762883.1">
    <property type="nucleotide sequence ID" value="NZ_JAUJEB010000031.1"/>
</dbReference>
<dbReference type="Gene3D" id="1.10.10.1830">
    <property type="entry name" value="Non-ribosomal peptide synthase, adenylation domain"/>
    <property type="match status" value="1"/>
</dbReference>
<dbReference type="Pfam" id="PF00668">
    <property type="entry name" value="Condensation"/>
    <property type="match status" value="1"/>
</dbReference>
<dbReference type="SUPFAM" id="SSF52777">
    <property type="entry name" value="CoA-dependent acyltransferases"/>
    <property type="match status" value="1"/>
</dbReference>
<dbReference type="Pfam" id="PF18563">
    <property type="entry name" value="TubC_N"/>
    <property type="match status" value="1"/>
</dbReference>
<organism evidence="3 4">
    <name type="scientific">Agaribacillus aureus</name>
    <dbReference type="NCBI Taxonomy" id="3051825"/>
    <lineage>
        <taxon>Bacteria</taxon>
        <taxon>Pseudomonadati</taxon>
        <taxon>Bacteroidota</taxon>
        <taxon>Cytophagia</taxon>
        <taxon>Cytophagales</taxon>
        <taxon>Splendidivirgaceae</taxon>
        <taxon>Agaribacillus</taxon>
    </lineage>
</organism>